<feature type="compositionally biased region" description="Basic and acidic residues" evidence="1">
    <location>
        <begin position="90"/>
        <end position="164"/>
    </location>
</feature>
<feature type="region of interest" description="Disordered" evidence="1">
    <location>
        <begin position="250"/>
        <end position="286"/>
    </location>
</feature>
<gene>
    <name evidence="2" type="primary">A08p017070.1_BraROA</name>
    <name evidence="2" type="ORF">IGI04_030759</name>
</gene>
<dbReference type="EMBL" id="JADBGQ010000007">
    <property type="protein sequence ID" value="KAG5389218.1"/>
    <property type="molecule type" value="Genomic_DNA"/>
</dbReference>
<keyword evidence="3" id="KW-1185">Reference proteome</keyword>
<sequence length="286" mass="33052">MGKLEKNQRVLKKKAKKIEDMLTSIESKRNEDEKYRQWNDFDYGRDHGKDREMVEAEKDKKKAETGKKNSENGEKDEENSGKDEEDEENSEKSEKDEENSEKGEKNVEESDEKDSLLRLHERVRVQAEEFWRTTDDESNDEKKAEKEAEKEVQEEKEAEKEEFKGTPTSTGVVIITPCGRTKEADARKVNTTPPEIVVVRKEKTSEQEAMVTEQEAIQIEIVELAEKEAKVEVIHTEQEVIQTEIVEKEAEVTEKDVEVAEKEDQDVDEEEEKAEERSFSSSSSTS</sequence>
<organism evidence="2 3">
    <name type="scientific">Brassica rapa subsp. trilocularis</name>
    <dbReference type="NCBI Taxonomy" id="1813537"/>
    <lineage>
        <taxon>Eukaryota</taxon>
        <taxon>Viridiplantae</taxon>
        <taxon>Streptophyta</taxon>
        <taxon>Embryophyta</taxon>
        <taxon>Tracheophyta</taxon>
        <taxon>Spermatophyta</taxon>
        <taxon>Magnoliopsida</taxon>
        <taxon>eudicotyledons</taxon>
        <taxon>Gunneridae</taxon>
        <taxon>Pentapetalae</taxon>
        <taxon>rosids</taxon>
        <taxon>malvids</taxon>
        <taxon>Brassicales</taxon>
        <taxon>Brassicaceae</taxon>
        <taxon>Brassiceae</taxon>
        <taxon>Brassica</taxon>
    </lineage>
</organism>
<comment type="caution">
    <text evidence="2">The sequence shown here is derived from an EMBL/GenBank/DDBJ whole genome shotgun (WGS) entry which is preliminary data.</text>
</comment>
<evidence type="ECO:0000313" key="3">
    <source>
        <dbReference type="Proteomes" id="UP000823674"/>
    </source>
</evidence>
<proteinExistence type="predicted"/>
<feature type="compositionally biased region" description="Basic and acidic residues" evidence="1">
    <location>
        <begin position="250"/>
        <end position="262"/>
    </location>
</feature>
<feature type="compositionally biased region" description="Acidic residues" evidence="1">
    <location>
        <begin position="263"/>
        <end position="273"/>
    </location>
</feature>
<reference evidence="2 3" key="1">
    <citation type="submission" date="2021-03" db="EMBL/GenBank/DDBJ databases">
        <authorList>
            <person name="King G.J."/>
            <person name="Bancroft I."/>
            <person name="Baten A."/>
            <person name="Bloomfield J."/>
            <person name="Borpatragohain P."/>
            <person name="He Z."/>
            <person name="Irish N."/>
            <person name="Irwin J."/>
            <person name="Liu K."/>
            <person name="Mauleon R.P."/>
            <person name="Moore J."/>
            <person name="Morris R."/>
            <person name="Ostergaard L."/>
            <person name="Wang B."/>
            <person name="Wells R."/>
        </authorList>
    </citation>
    <scope>NUCLEOTIDE SEQUENCE [LARGE SCALE GENOMIC DNA]</scope>
    <source>
        <strain evidence="2">R-o-18</strain>
        <tissue evidence="2">Leaf</tissue>
    </source>
</reference>
<evidence type="ECO:0000256" key="1">
    <source>
        <dbReference type="SAM" id="MobiDB-lite"/>
    </source>
</evidence>
<protein>
    <submittedName>
        <fullName evidence="2">Uncharacterized protein</fullName>
    </submittedName>
</protein>
<accession>A0ABQ7LUB9</accession>
<name>A0ABQ7LUB9_BRACM</name>
<feature type="compositionally biased region" description="Basic and acidic residues" evidence="1">
    <location>
        <begin position="26"/>
        <end position="82"/>
    </location>
</feature>
<feature type="region of interest" description="Disordered" evidence="1">
    <location>
        <begin position="1"/>
        <end position="172"/>
    </location>
</feature>
<evidence type="ECO:0000313" key="2">
    <source>
        <dbReference type="EMBL" id="KAG5389218.1"/>
    </source>
</evidence>
<dbReference type="Proteomes" id="UP000823674">
    <property type="component" value="Chromosome A08"/>
</dbReference>